<reference evidence="1 2" key="1">
    <citation type="submission" date="2014-08" db="EMBL/GenBank/DDBJ databases">
        <title>Clostridium innocuum, an unnegligible vancomycin-resistant pathogen causing extra-intestinal infections.</title>
        <authorList>
            <person name="Feng Y."/>
            <person name="Chiu C.-H."/>
        </authorList>
    </citation>
    <scope>NUCLEOTIDE SEQUENCE [LARGE SCALE GENOMIC DNA]</scope>
    <source>
        <strain evidence="1 2">AN88</strain>
    </source>
</reference>
<dbReference type="RefSeq" id="WP_044905524.1">
    <property type="nucleotide sequence ID" value="NZ_JQIF01000048.1"/>
</dbReference>
<dbReference type="Proteomes" id="UP000030008">
    <property type="component" value="Unassembled WGS sequence"/>
</dbReference>
<name>A0A099I519_CLOIN</name>
<evidence type="ECO:0000313" key="2">
    <source>
        <dbReference type="Proteomes" id="UP000030008"/>
    </source>
</evidence>
<protein>
    <recommendedName>
        <fullName evidence="3">S-layer family protein</fullName>
    </recommendedName>
</protein>
<organism evidence="1 2">
    <name type="scientific">Clostridium innocuum</name>
    <dbReference type="NCBI Taxonomy" id="1522"/>
    <lineage>
        <taxon>Bacteria</taxon>
        <taxon>Bacillati</taxon>
        <taxon>Bacillota</taxon>
        <taxon>Clostridia</taxon>
        <taxon>Eubacteriales</taxon>
        <taxon>Clostridiaceae</taxon>
        <taxon>Clostridium</taxon>
    </lineage>
</organism>
<gene>
    <name evidence="1" type="ORF">CIAN88_11295</name>
</gene>
<comment type="caution">
    <text evidence="1">The sequence shown here is derived from an EMBL/GenBank/DDBJ whole genome shotgun (WGS) entry which is preliminary data.</text>
</comment>
<evidence type="ECO:0000313" key="1">
    <source>
        <dbReference type="EMBL" id="KGJ53054.1"/>
    </source>
</evidence>
<evidence type="ECO:0008006" key="3">
    <source>
        <dbReference type="Google" id="ProtNLM"/>
    </source>
</evidence>
<accession>A0A099I519</accession>
<proteinExistence type="predicted"/>
<dbReference type="EMBL" id="JQIF01000048">
    <property type="protein sequence ID" value="KGJ53054.1"/>
    <property type="molecule type" value="Genomic_DNA"/>
</dbReference>
<sequence length="2429" mass="273958">MSKRLWNVFYRMLPVSLLETAQPCIENASMDIVIEERMRDGSARDIRRMRHVKVCHSQNECCYYDVPIDPATGIGKITISDIQAVQHVIVQTDESGQQMINGDEVDITYLVDEEIQQEDYATVIYTSTTSHRTVRIINQQLGETQLHVVKKLVDMNGDPLEFQRDMAFTLHVMQNGQEQCVTLDASNDFQETICDLLPGYTMVEESGCTGYLTRWRFNDEGETSDGRFDLLPQENELVMINELRADTVLKIEKYIRMENGHLCKPGCGEVYQVRVISDSDDRLIELSEDNDYCAMLCGLQPGYYDINELSDPMEANPVYIVNGREEQCYANVELNDCEQASVMIINSQQNMGLCEGMTSPLRICKFIRSCDGSVSKPSKDLQFMVMVSGCGMNETFNLNASNNFCVDIANLCNGEYVIEEVSCNTDYTTSYVINGGRESTSACIRINGDNAFCVSVINEERNAGTVSICKYVRNEFGDLIKPQKHQCFHVTLSSYFCKRCFELNADNDWCMCFDDLRFGSYEVREDAPCEYEVSYQVNCGRECRHARFVVDDCCENEIRIINSVAKSSCGVLKICKFEETRSGELVKPGRDEEFEVCVESACFKETYLLKAGNNWCVMLEGLAAGEYRITELDSYDYDVSYIVNQQDECDAIVYMDGSNQEVSIINRRRNSGMLKLRGVVRCCNGDMQRPSRGMLLDILVEGRECSEHVCLRAENNWCVILDQLPQGRYRIVQKDNLGYRISYVIDGNEESFGNVELGQCDVEVLIVNQESDCTGSVRVTKYIEDAHGELFMPCPQDEFRFLLQGQGFSRTYRLCARNDFCVYFDDLMEGSYEISEVDENWNVRYRVNGESCERACFTLGRDDEYIDIINSEQRQGVVTIEKRIRDGNRIVMPDEDAVYRVLLKGKNCHEVYELHAGNDFCICLSNLANQHYELRELGGGKHVYDINGELHESCYFLFEGESMHVTIINEEERCGCMLLEKRIADADGNLVMPSYGESFCAIVESDMCTQKIELNSENDFCVRLYDLPQGHYEVREVPCEGYEVSWLINDLPCASAVVDVCDEDVCITMVNTPCPKGCIRVGALMEEDGVRRDLCPGEEVRVEIVSEHCKETLCLNSRNSFCDELKNLQPGSYTLRVLDAGAVRFEIEECVFEDVVCIELNGECVSVCAVIKQPRRADITVTKCMENGFKERFKPERNDTFRIQLLHDKEKQECVLDRSNDWTATFCRQPNGAYEIRELGDHEVRYQINEECPKDSGYFEVRDEAVNITVLNASEAMAKLHLEAVVKNCEDDLTAPSKDMVFHMQVKGKHMDKTFVLNERNHWHQAVELPQAEYQVIQKEDPQFKELYYLVDDARECDGTIVLCSDVHVQSVNVMKCALGSITLSKYMRDASCGCLKKPQQEEEFEVDVRGEAFHQIITLNSCNRWKETLEHLPMGVYELRELNTTHDVSYIINGGKEAESAVINVEAENVDVKVINEEKQPHEGSIELCKLIRDTEGCYRYPSEQDSFWVRIKGEEETSRVLLNYANHFYASLRNLKDGWYEIIEESGQEGVRYVVNNAAPLARGIVHVMQNANTVNIINPQGTGNTGSITLSKYVEDAQGLLSKPQSGSYRIHVSSPGYNEIFTLSSRNSFTETIGPLPSATYVIDELDHEDVSYIIDGGSQVDRAIVAVNGTAHQVQVINREQVAESGSITMAKYIRQDGMLMRPQKDASYVFLVSGPSYNELITLDASNRWMRVLSDLAAGDYVISETTTMDAVSFIINGGNEVDRGIIHVAGTSNTVQIIDTPQVSGRGSIQLDKYMRRNQNLVRPDEDFVSTIHISRPGYNEVFTLNRENNWSLLVDALEDGVYVVDEVDDRYDVSYIVNGASEVNSAIVNVEGNVSTVQIINTVKEVFGSIRIEKFMRVNGKLEQPAQDFVTRVHVSKPGYNEVFTLNAANHWSILVKDLMDGWYVIDEVDSDDQVTYIINGGSEVANGIVHVEKNSNEVAMIDAAGGSGGSITLSKLIRNASGQLVLPNDTQRFVVAVSGAGMQTSVVLQKSNSWKTTLRDLAAGTYQISEQNPGGYEVTYIVDDAQESSTATVEVGRDAHNVSIINAQRSSYGKLEITKFIKQANGTLIRPADGDQYVVEIYNMTTMRRVELNFGNSFTYVVNDLPKGTYSIREINNDQFITTYRVNGGAETDSATITMGDAVSNVVEVINELIVNRSTIEVFKYMLDDDGNYLPPSAPDTFRFRIRGEGIDQVYDLNVDNSWHQSLTTYPSGAYEVQELDSSYPVQYLINSPELVDEAKFTVLPGTTVVVGIINRTSGVQNGSMELTKRVRNAQGELQRPADSQSYVMQVSSDSFNRFVTLDKDNDFTALLENLPYETYQIQETSGNGSVSFLINNETETTQGILEIINDTRNEVTIINTETQAFYRSNAANTVKIVIE</sequence>